<evidence type="ECO:0008006" key="4">
    <source>
        <dbReference type="Google" id="ProtNLM"/>
    </source>
</evidence>
<dbReference type="PROSITE" id="PS51257">
    <property type="entry name" value="PROKAR_LIPOPROTEIN"/>
    <property type="match status" value="1"/>
</dbReference>
<feature type="signal peptide" evidence="1">
    <location>
        <begin position="1"/>
        <end position="19"/>
    </location>
</feature>
<dbReference type="eggNOG" id="ENOG5032VQN">
    <property type="taxonomic scope" value="Bacteria"/>
</dbReference>
<keyword evidence="1" id="KW-0732">Signal</keyword>
<accession>E7GDR6</accession>
<dbReference type="Proteomes" id="UP000003157">
    <property type="component" value="Unassembled WGS sequence"/>
</dbReference>
<dbReference type="GeneID" id="78230451"/>
<gene>
    <name evidence="2" type="ORF">HMPREF9488_02909</name>
</gene>
<dbReference type="AlphaFoldDB" id="E7GDR6"/>
<name>E7GDR6_9FIRM</name>
<dbReference type="EMBL" id="ADKX01000043">
    <property type="protein sequence ID" value="EFW03719.1"/>
    <property type="molecule type" value="Genomic_DNA"/>
</dbReference>
<feature type="chain" id="PRO_5003220282" description="PsbP C-terminal domain-containing protein" evidence="1">
    <location>
        <begin position="20"/>
        <end position="173"/>
    </location>
</feature>
<protein>
    <recommendedName>
        <fullName evidence="4">PsbP C-terminal domain-containing protein</fullName>
    </recommendedName>
</protein>
<proteinExistence type="predicted"/>
<dbReference type="HOGENOM" id="CLU_1545013_0_0_9"/>
<dbReference type="RefSeq" id="WP_008789996.1">
    <property type="nucleotide sequence ID" value="NZ_AKCB01000001.1"/>
</dbReference>
<comment type="caution">
    <text evidence="2">The sequence shown here is derived from an EMBL/GenBank/DDBJ whole genome shotgun (WGS) entry which is preliminary data.</text>
</comment>
<keyword evidence="3" id="KW-1185">Reference proteome</keyword>
<sequence>MRACLKVVTIVTLLLTVFACGKKSETVFLEKDGTLYEVADQVSFYYPKDFKMDTSVENKAIVQFVREQEVMSYQTIIDDTDNEIDDMPELYAGQLEEDGAIDVGYKNLKIDSGLNCQEFTGTYQSTGIKFKHLVYFTANSEYVLSYQAPQKVYDDEISIISQYLNSLKVHKEE</sequence>
<reference evidence="2 3" key="1">
    <citation type="submission" date="2010-12" db="EMBL/GenBank/DDBJ databases">
        <title>The Genome Sequence of Coprobacillus sp. strain 29_1.</title>
        <authorList>
            <consortium name="The Broad Institute Genome Sequencing Platform"/>
            <person name="Earl A."/>
            <person name="Ward D."/>
            <person name="Feldgarden M."/>
            <person name="Gevers D."/>
            <person name="Daigneault M."/>
            <person name="Sibley C.D."/>
            <person name="White A."/>
            <person name="Strauss J."/>
            <person name="Allen-Vercoe E."/>
            <person name="Young S.K."/>
            <person name="Zeng Q."/>
            <person name="Gargeya S."/>
            <person name="Fitzgerald M."/>
            <person name="Haas B."/>
            <person name="Abouelleil A."/>
            <person name="Alvarado L."/>
            <person name="Arachchi H.M."/>
            <person name="Berlin A."/>
            <person name="Brown A."/>
            <person name="Chapman S.B."/>
            <person name="Chen Z."/>
            <person name="Dunbar C."/>
            <person name="Freedman E."/>
            <person name="Gearin G."/>
            <person name="Gellesch M."/>
            <person name="Goldberg J."/>
            <person name="Griggs A."/>
            <person name="Gujja S."/>
            <person name="Heilman E."/>
            <person name="Heiman D."/>
            <person name="Howarth C."/>
            <person name="Larson L."/>
            <person name="Lui A."/>
            <person name="MacDonald P.J.P."/>
            <person name="Mehta T."/>
            <person name="Montmayeur A."/>
            <person name="Murphy C."/>
            <person name="Neiman D."/>
            <person name="Pearson M."/>
            <person name="Priest M."/>
            <person name="Roberts A."/>
            <person name="Saif S."/>
            <person name="Shea T."/>
            <person name="Shenoy N."/>
            <person name="Sisk P."/>
            <person name="Stolte C."/>
            <person name="Sykes S."/>
            <person name="White J."/>
            <person name="Yandava C."/>
            <person name="Nusbaum C."/>
            <person name="Birren B."/>
        </authorList>
    </citation>
    <scope>NUCLEOTIDE SEQUENCE [LARGE SCALE GENOMIC DNA]</scope>
    <source>
        <strain evidence="2 3">29_1</strain>
    </source>
</reference>
<dbReference type="STRING" id="100884.GCA_000269565_02637"/>
<organism evidence="2 3">
    <name type="scientific">Coprobacillus cateniformis</name>
    <dbReference type="NCBI Taxonomy" id="100884"/>
    <lineage>
        <taxon>Bacteria</taxon>
        <taxon>Bacillati</taxon>
        <taxon>Bacillota</taxon>
        <taxon>Erysipelotrichia</taxon>
        <taxon>Erysipelotrichales</taxon>
        <taxon>Coprobacillaceae</taxon>
        <taxon>Coprobacillus</taxon>
    </lineage>
</organism>
<evidence type="ECO:0000313" key="3">
    <source>
        <dbReference type="Proteomes" id="UP000003157"/>
    </source>
</evidence>
<dbReference type="OrthoDB" id="1644371at2"/>
<evidence type="ECO:0000313" key="2">
    <source>
        <dbReference type="EMBL" id="EFW03719.1"/>
    </source>
</evidence>
<evidence type="ECO:0000256" key="1">
    <source>
        <dbReference type="SAM" id="SignalP"/>
    </source>
</evidence>